<keyword evidence="6" id="KW-0663">Pyridoxal phosphate</keyword>
<dbReference type="Proteomes" id="UP000199435">
    <property type="component" value="Unassembled WGS sequence"/>
</dbReference>
<dbReference type="PANTHER" id="PTHR46383">
    <property type="entry name" value="ASPARTATE AMINOTRANSFERASE"/>
    <property type="match status" value="1"/>
</dbReference>
<proteinExistence type="inferred from homology"/>
<dbReference type="Gene3D" id="3.90.1150.10">
    <property type="entry name" value="Aspartate Aminotransferase, domain 1"/>
    <property type="match status" value="1"/>
</dbReference>
<dbReference type="EC" id="2.6.1.-" evidence="8"/>
<evidence type="ECO:0000256" key="4">
    <source>
        <dbReference type="ARBA" id="ARBA00022576"/>
    </source>
</evidence>
<dbReference type="InterPro" id="IPR004839">
    <property type="entry name" value="Aminotransferase_I/II_large"/>
</dbReference>
<dbReference type="AlphaFoldDB" id="A0A1C3XBD8"/>
<keyword evidence="5 8" id="KW-0808">Transferase</keyword>
<dbReference type="GO" id="GO:0006520">
    <property type="term" value="P:amino acid metabolic process"/>
    <property type="evidence" value="ECO:0007669"/>
    <property type="project" value="InterPro"/>
</dbReference>
<dbReference type="InterPro" id="IPR015421">
    <property type="entry name" value="PyrdxlP-dep_Trfase_major"/>
</dbReference>
<evidence type="ECO:0000256" key="8">
    <source>
        <dbReference type="RuleBase" id="RU000481"/>
    </source>
</evidence>
<evidence type="ECO:0000256" key="6">
    <source>
        <dbReference type="ARBA" id="ARBA00022898"/>
    </source>
</evidence>
<dbReference type="InterPro" id="IPR015422">
    <property type="entry name" value="PyrdxlP-dep_Trfase_small"/>
</dbReference>
<dbReference type="Pfam" id="PF00155">
    <property type="entry name" value="Aminotran_1_2"/>
    <property type="match status" value="1"/>
</dbReference>
<evidence type="ECO:0000256" key="2">
    <source>
        <dbReference type="ARBA" id="ARBA00007441"/>
    </source>
</evidence>
<comment type="subunit">
    <text evidence="3">Homodimer.</text>
</comment>
<dbReference type="Gene3D" id="3.40.640.10">
    <property type="entry name" value="Type I PLP-dependent aspartate aminotransferase-like (Major domain)"/>
    <property type="match status" value="1"/>
</dbReference>
<dbReference type="SUPFAM" id="SSF53383">
    <property type="entry name" value="PLP-dependent transferases"/>
    <property type="match status" value="1"/>
</dbReference>
<evidence type="ECO:0000256" key="7">
    <source>
        <dbReference type="ARBA" id="ARBA00049185"/>
    </source>
</evidence>
<dbReference type="PANTHER" id="PTHR46383:SF1">
    <property type="entry name" value="ASPARTATE AMINOTRANSFERASE"/>
    <property type="match status" value="1"/>
</dbReference>
<protein>
    <recommendedName>
        <fullName evidence="8">Aminotransferase</fullName>
        <ecNumber evidence="8">2.6.1.-</ecNumber>
    </recommendedName>
</protein>
<dbReference type="InterPro" id="IPR015424">
    <property type="entry name" value="PyrdxlP-dep_Trfase"/>
</dbReference>
<evidence type="ECO:0000259" key="9">
    <source>
        <dbReference type="Pfam" id="PF00155"/>
    </source>
</evidence>
<dbReference type="PROSITE" id="PS00105">
    <property type="entry name" value="AA_TRANSFER_CLASS_1"/>
    <property type="match status" value="1"/>
</dbReference>
<keyword evidence="11" id="KW-1185">Reference proteome</keyword>
<evidence type="ECO:0000256" key="1">
    <source>
        <dbReference type="ARBA" id="ARBA00001933"/>
    </source>
</evidence>
<accession>A0A1C3XBD8</accession>
<dbReference type="InterPro" id="IPR004838">
    <property type="entry name" value="NHTrfase_class1_PyrdxlP-BS"/>
</dbReference>
<keyword evidence="4 8" id="KW-0032">Aminotransferase</keyword>
<comment type="cofactor">
    <cofactor evidence="1 8">
        <name>pyridoxal 5'-phosphate</name>
        <dbReference type="ChEBI" id="CHEBI:597326"/>
    </cofactor>
</comment>
<evidence type="ECO:0000256" key="5">
    <source>
        <dbReference type="ARBA" id="ARBA00022679"/>
    </source>
</evidence>
<reference evidence="11" key="1">
    <citation type="submission" date="2016-08" db="EMBL/GenBank/DDBJ databases">
        <authorList>
            <person name="Varghese N."/>
            <person name="Submissions Spin"/>
        </authorList>
    </citation>
    <scope>NUCLEOTIDE SEQUENCE [LARGE SCALE GENOMIC DNA]</scope>
    <source>
        <strain evidence="11">HAMBI 2971</strain>
    </source>
</reference>
<dbReference type="GO" id="GO:0004069">
    <property type="term" value="F:L-aspartate:2-oxoglutarate aminotransferase activity"/>
    <property type="evidence" value="ECO:0007669"/>
    <property type="project" value="UniProtKB-EC"/>
</dbReference>
<organism evidence="10 11">
    <name type="scientific">Rhizobium miluonense</name>
    <dbReference type="NCBI Taxonomy" id="411945"/>
    <lineage>
        <taxon>Bacteria</taxon>
        <taxon>Pseudomonadati</taxon>
        <taxon>Pseudomonadota</taxon>
        <taxon>Alphaproteobacteria</taxon>
        <taxon>Hyphomicrobiales</taxon>
        <taxon>Rhizobiaceae</taxon>
        <taxon>Rhizobium/Agrobacterium group</taxon>
        <taxon>Rhizobium</taxon>
    </lineage>
</organism>
<dbReference type="STRING" id="411945.GA0061102_107613"/>
<comment type="catalytic activity">
    <reaction evidence="7">
        <text>L-aspartate + 2-oxoglutarate = oxaloacetate + L-glutamate</text>
        <dbReference type="Rhea" id="RHEA:21824"/>
        <dbReference type="ChEBI" id="CHEBI:16452"/>
        <dbReference type="ChEBI" id="CHEBI:16810"/>
        <dbReference type="ChEBI" id="CHEBI:29985"/>
        <dbReference type="ChEBI" id="CHEBI:29991"/>
        <dbReference type="EC" id="2.6.1.1"/>
    </reaction>
</comment>
<feature type="domain" description="Aminotransferase class I/classII large" evidence="9">
    <location>
        <begin position="32"/>
        <end position="391"/>
    </location>
</feature>
<comment type="similarity">
    <text evidence="2 8">Belongs to the class-I pyridoxal-phosphate-dependent aminotransferase family.</text>
</comment>
<dbReference type="FunFam" id="3.40.640.10:FF:000033">
    <property type="entry name" value="Aspartate aminotransferase"/>
    <property type="match status" value="1"/>
</dbReference>
<dbReference type="RefSeq" id="WP_167668105.1">
    <property type="nucleotide sequence ID" value="NZ_FMAH01000076.1"/>
</dbReference>
<dbReference type="GO" id="GO:0030170">
    <property type="term" value="F:pyridoxal phosphate binding"/>
    <property type="evidence" value="ECO:0007669"/>
    <property type="project" value="InterPro"/>
</dbReference>
<gene>
    <name evidence="10" type="ORF">GA0061102_107613</name>
</gene>
<dbReference type="CDD" id="cd00609">
    <property type="entry name" value="AAT_like"/>
    <property type="match status" value="1"/>
</dbReference>
<dbReference type="InterPro" id="IPR050596">
    <property type="entry name" value="AspAT/PAT-like"/>
</dbReference>
<evidence type="ECO:0000313" key="10">
    <source>
        <dbReference type="EMBL" id="SCB49600.1"/>
    </source>
</evidence>
<dbReference type="EMBL" id="FMAH01000076">
    <property type="protein sequence ID" value="SCB49600.1"/>
    <property type="molecule type" value="Genomic_DNA"/>
</dbReference>
<evidence type="ECO:0000256" key="3">
    <source>
        <dbReference type="ARBA" id="ARBA00011738"/>
    </source>
</evidence>
<evidence type="ECO:0000313" key="11">
    <source>
        <dbReference type="Proteomes" id="UP000199435"/>
    </source>
</evidence>
<name>A0A1C3XBD8_9HYPH</name>
<sequence length="412" mass="44670">MPLIAKRLQAVRPSETKAMTAKAAALREQGIDVITLSQGEPDFDTPEAVQQAAIAAIREGRTRYTPVAGVKPLREAISDKLKRDNSLDYDIDQITVGCGAKQVVFNALFASLDPGDEVIIPTPCWVSYPDMVRLAGGEPVLVACHERFGFKLKPLDLEAAITPRIKWLMLNSPNNPTGAVYSNEELAALAVVLRRHPQVHVLADDIYEKLVYGERFATMAEAAPDLIGRTLTVNGVSKSSAMTGWRLGYGAGPKDLIKAMNTIQGQTSSHTSSISQYAAIEAIGGNQDYLGDFVSSFRKRRDLVVEKINEAQGLRCRTPDGAFYVFVNCGGVMGRTTPQGKVIETDTDFAMYLLEQFGVAVVPGSGFMASPYIRISYAASVEELQHACGRILAACEALSKSEKTYEQSKATA</sequence>